<protein>
    <submittedName>
        <fullName evidence="3">NERD domain-containing protein</fullName>
    </submittedName>
</protein>
<proteinExistence type="predicted"/>
<accession>A0A328HLG2</accession>
<dbReference type="InterPro" id="IPR011528">
    <property type="entry name" value="NERD"/>
</dbReference>
<dbReference type="Proteomes" id="UP000249166">
    <property type="component" value="Unassembled WGS sequence"/>
</dbReference>
<name>A0A328HLG2_ARTGO</name>
<evidence type="ECO:0000256" key="1">
    <source>
        <dbReference type="SAM" id="MobiDB-lite"/>
    </source>
</evidence>
<evidence type="ECO:0000313" key="4">
    <source>
        <dbReference type="Proteomes" id="UP000249166"/>
    </source>
</evidence>
<evidence type="ECO:0000313" key="3">
    <source>
        <dbReference type="EMBL" id="RAM39034.1"/>
    </source>
</evidence>
<sequence>MGAGDAAFERTRLASERIARLKRHLAPGDGGPLEGAGFGPAREFGAGKAGAGPVGSGPLGSGLVGAGSVGAEQSSHLVAERLAELGPCGWFLLHDVHWPGRPLARLEHVLVGPGGVVVVSVKNWSGHVDVVDGALLQNGHDRFPAVETSLAQAAAVAAVLPPPWRRLVRSQICLTAQPELWGTTGTGIEVRGIDRIAGAVTGMPDVLDAPSVLKLYAQLGQLLTRPQVPEAGTVRNPAYRPATASGAGRPGTQGTDDANTSRAVLRRPAHKLPAHKRPAPPHYRYGGDRRPGTVLRVVGRSLVAGLVSAALLAPPLWLLWDLLPK</sequence>
<organism evidence="3 4">
    <name type="scientific">Arthrobacter globiformis</name>
    <dbReference type="NCBI Taxonomy" id="1665"/>
    <lineage>
        <taxon>Bacteria</taxon>
        <taxon>Bacillati</taxon>
        <taxon>Actinomycetota</taxon>
        <taxon>Actinomycetes</taxon>
        <taxon>Micrococcales</taxon>
        <taxon>Micrococcaceae</taxon>
        <taxon>Arthrobacter</taxon>
    </lineage>
</organism>
<reference evidence="3 4" key="1">
    <citation type="submission" date="2018-04" db="EMBL/GenBank/DDBJ databases">
        <title>Bacteria isolated from cave deposits of Manipur.</title>
        <authorList>
            <person name="Sahoo D."/>
            <person name="Sarangthem I."/>
            <person name="Nandeibam J."/>
        </authorList>
    </citation>
    <scope>NUCLEOTIDE SEQUENCE [LARGE SCALE GENOMIC DNA]</scope>
    <source>
        <strain evidence="4">mrc11</strain>
    </source>
</reference>
<comment type="caution">
    <text evidence="3">The sequence shown here is derived from an EMBL/GenBank/DDBJ whole genome shotgun (WGS) entry which is preliminary data.</text>
</comment>
<feature type="compositionally biased region" description="Polar residues" evidence="1">
    <location>
        <begin position="252"/>
        <end position="262"/>
    </location>
</feature>
<dbReference type="AlphaFoldDB" id="A0A328HLG2"/>
<feature type="compositionally biased region" description="Basic residues" evidence="1">
    <location>
        <begin position="264"/>
        <end position="279"/>
    </location>
</feature>
<gene>
    <name evidence="3" type="ORF">DBZ45_01355</name>
</gene>
<dbReference type="RefSeq" id="WP_111902191.1">
    <property type="nucleotide sequence ID" value="NZ_QLNP01000013.1"/>
</dbReference>
<dbReference type="Pfam" id="PF08378">
    <property type="entry name" value="NERD"/>
    <property type="match status" value="1"/>
</dbReference>
<dbReference type="PROSITE" id="PS50965">
    <property type="entry name" value="NERD"/>
    <property type="match status" value="1"/>
</dbReference>
<dbReference type="OrthoDB" id="4246706at2"/>
<evidence type="ECO:0000259" key="2">
    <source>
        <dbReference type="PROSITE" id="PS50965"/>
    </source>
</evidence>
<dbReference type="EMBL" id="QLNP01000013">
    <property type="protein sequence ID" value="RAM39034.1"/>
    <property type="molecule type" value="Genomic_DNA"/>
</dbReference>
<feature type="region of interest" description="Disordered" evidence="1">
    <location>
        <begin position="231"/>
        <end position="290"/>
    </location>
</feature>
<feature type="domain" description="NERD" evidence="2">
    <location>
        <begin position="70"/>
        <end position="168"/>
    </location>
</feature>